<evidence type="ECO:0000256" key="3">
    <source>
        <dbReference type="ARBA" id="ARBA00023163"/>
    </source>
</evidence>
<evidence type="ECO:0000256" key="1">
    <source>
        <dbReference type="ARBA" id="ARBA00023015"/>
    </source>
</evidence>
<dbReference type="PANTHER" id="PTHR42756:SF1">
    <property type="entry name" value="TRANSCRIPTIONAL REPRESSOR OF EMRAB OPERON"/>
    <property type="match status" value="1"/>
</dbReference>
<dbReference type="PROSITE" id="PS50995">
    <property type="entry name" value="HTH_MARR_2"/>
    <property type="match status" value="1"/>
</dbReference>
<reference evidence="5 6" key="1">
    <citation type="submission" date="2019-12" db="EMBL/GenBank/DDBJ databases">
        <title>Nocardia sp. nov. ET3-3 isolated from soil.</title>
        <authorList>
            <person name="Kanchanasin P."/>
            <person name="Tanasupawat S."/>
            <person name="Yuki M."/>
            <person name="Kudo T."/>
        </authorList>
    </citation>
    <scope>NUCLEOTIDE SEQUENCE [LARGE SCALE GENOMIC DNA]</scope>
    <source>
        <strain evidence="5 6">ET3-3</strain>
    </source>
</reference>
<keyword evidence="6" id="KW-1185">Reference proteome</keyword>
<dbReference type="PRINTS" id="PR00598">
    <property type="entry name" value="HTHMARR"/>
</dbReference>
<dbReference type="SUPFAM" id="SSF46785">
    <property type="entry name" value="Winged helix' DNA-binding domain"/>
    <property type="match status" value="1"/>
</dbReference>
<keyword evidence="3" id="KW-0804">Transcription</keyword>
<organism evidence="5 6">
    <name type="scientific">Nocardia terrae</name>
    <dbReference type="NCBI Taxonomy" id="2675851"/>
    <lineage>
        <taxon>Bacteria</taxon>
        <taxon>Bacillati</taxon>
        <taxon>Actinomycetota</taxon>
        <taxon>Actinomycetes</taxon>
        <taxon>Mycobacteriales</taxon>
        <taxon>Nocardiaceae</taxon>
        <taxon>Nocardia</taxon>
    </lineage>
</organism>
<dbReference type="Gene3D" id="1.10.10.10">
    <property type="entry name" value="Winged helix-like DNA-binding domain superfamily/Winged helix DNA-binding domain"/>
    <property type="match status" value="1"/>
</dbReference>
<dbReference type="InterPro" id="IPR036388">
    <property type="entry name" value="WH-like_DNA-bd_sf"/>
</dbReference>
<dbReference type="PANTHER" id="PTHR42756">
    <property type="entry name" value="TRANSCRIPTIONAL REGULATOR, MARR"/>
    <property type="match status" value="1"/>
</dbReference>
<name>A0A7K1V999_9NOCA</name>
<evidence type="ECO:0000259" key="4">
    <source>
        <dbReference type="PROSITE" id="PS50995"/>
    </source>
</evidence>
<dbReference type="SMART" id="SM00347">
    <property type="entry name" value="HTH_MARR"/>
    <property type="match status" value="1"/>
</dbReference>
<dbReference type="AlphaFoldDB" id="A0A7K1V999"/>
<feature type="domain" description="HTH marR-type" evidence="4">
    <location>
        <begin position="18"/>
        <end position="150"/>
    </location>
</feature>
<keyword evidence="1" id="KW-0805">Transcription regulation</keyword>
<dbReference type="Proteomes" id="UP000466794">
    <property type="component" value="Unassembled WGS sequence"/>
</dbReference>
<sequence length="153" mass="16485">MLARLEDMTRTRRTDVTAAELGELLQKASHAFARRGIAGFAAHDLSPARVRLIVTVGEAPDIRMRELAERLGVTARAVTPLVDRLEREGLITRTPDAADRRAFRLALTAAGERARTTISNLQESVSATAFAAFSAGERAQLAGLLAKFLDSGS</sequence>
<gene>
    <name evidence="5" type="ORF">GPX89_38550</name>
</gene>
<protein>
    <submittedName>
        <fullName evidence="5">MarR family transcriptional regulator</fullName>
    </submittedName>
</protein>
<dbReference type="InterPro" id="IPR000835">
    <property type="entry name" value="HTH_MarR-typ"/>
</dbReference>
<evidence type="ECO:0000256" key="2">
    <source>
        <dbReference type="ARBA" id="ARBA00023125"/>
    </source>
</evidence>
<keyword evidence="2" id="KW-0238">DNA-binding</keyword>
<dbReference type="Pfam" id="PF01047">
    <property type="entry name" value="MarR"/>
    <property type="match status" value="1"/>
</dbReference>
<dbReference type="GO" id="GO:0003677">
    <property type="term" value="F:DNA binding"/>
    <property type="evidence" value="ECO:0007669"/>
    <property type="project" value="UniProtKB-KW"/>
</dbReference>
<accession>A0A7K1V999</accession>
<dbReference type="EMBL" id="WRPP01000012">
    <property type="protein sequence ID" value="MVU83127.1"/>
    <property type="molecule type" value="Genomic_DNA"/>
</dbReference>
<comment type="caution">
    <text evidence="5">The sequence shown here is derived from an EMBL/GenBank/DDBJ whole genome shotgun (WGS) entry which is preliminary data.</text>
</comment>
<dbReference type="InterPro" id="IPR036390">
    <property type="entry name" value="WH_DNA-bd_sf"/>
</dbReference>
<evidence type="ECO:0000313" key="6">
    <source>
        <dbReference type="Proteomes" id="UP000466794"/>
    </source>
</evidence>
<dbReference type="GO" id="GO:0003700">
    <property type="term" value="F:DNA-binding transcription factor activity"/>
    <property type="evidence" value="ECO:0007669"/>
    <property type="project" value="InterPro"/>
</dbReference>
<proteinExistence type="predicted"/>
<evidence type="ECO:0000313" key="5">
    <source>
        <dbReference type="EMBL" id="MVU83127.1"/>
    </source>
</evidence>